<dbReference type="GO" id="GO:0016616">
    <property type="term" value="F:oxidoreductase activity, acting on the CH-OH group of donors, NAD or NADP as acceptor"/>
    <property type="evidence" value="ECO:0007669"/>
    <property type="project" value="TreeGrafter"/>
</dbReference>
<dbReference type="CDD" id="cd05339">
    <property type="entry name" value="17beta-HSDXI-like_SDR_c"/>
    <property type="match status" value="1"/>
</dbReference>
<dbReference type="PRINTS" id="PR00081">
    <property type="entry name" value="GDHRDH"/>
</dbReference>
<protein>
    <submittedName>
        <fullName evidence="6">Uncharacterized protein</fullName>
    </submittedName>
</protein>
<keyword evidence="2" id="KW-0560">Oxidoreductase</keyword>
<dbReference type="FunFam" id="3.40.50.720:FF:000202">
    <property type="entry name" value="Short-chain dehydrogenase/reductase family 16C member 6"/>
    <property type="match status" value="1"/>
</dbReference>
<dbReference type="AlphaFoldDB" id="A0A8D2IPX6"/>
<dbReference type="InterPro" id="IPR002347">
    <property type="entry name" value="SDR_fam"/>
</dbReference>
<dbReference type="PANTHER" id="PTHR24322:SF749">
    <property type="entry name" value="EPIDERMAL RETINOL DEHYDROGENASE 2"/>
    <property type="match status" value="1"/>
</dbReference>
<evidence type="ECO:0000256" key="2">
    <source>
        <dbReference type="ARBA" id="ARBA00023002"/>
    </source>
</evidence>
<accession>A0A8D2IPX6</accession>
<feature type="transmembrane region" description="Helical" evidence="5">
    <location>
        <begin position="7"/>
        <end position="30"/>
    </location>
</feature>
<dbReference type="Gene3D" id="3.40.50.720">
    <property type="entry name" value="NAD(P)-binding Rossmann-like Domain"/>
    <property type="match status" value="1"/>
</dbReference>
<reference evidence="6" key="2">
    <citation type="submission" date="2025-09" db="UniProtKB">
        <authorList>
            <consortium name="Ensembl"/>
        </authorList>
    </citation>
    <scope>IDENTIFICATION</scope>
</reference>
<evidence type="ECO:0000256" key="3">
    <source>
        <dbReference type="ARBA" id="ARBA00023027"/>
    </source>
</evidence>
<keyword evidence="3" id="KW-0520">NAD</keyword>
<keyword evidence="5" id="KW-0472">Membrane</keyword>
<dbReference type="Ensembl" id="ENSVKKT00000000595.1">
    <property type="protein sequence ID" value="ENSVKKP00000000574.1"/>
    <property type="gene ID" value="ENSVKKG00000000510.1"/>
</dbReference>
<proteinExistence type="inferred from homology"/>
<evidence type="ECO:0000313" key="6">
    <source>
        <dbReference type="Ensembl" id="ENSVKKP00000000574.1"/>
    </source>
</evidence>
<keyword evidence="5" id="KW-1133">Transmembrane helix</keyword>
<dbReference type="OMA" id="MVACNRG"/>
<dbReference type="Proteomes" id="UP000694545">
    <property type="component" value="Unplaced"/>
</dbReference>
<dbReference type="PANTHER" id="PTHR24322">
    <property type="entry name" value="PKSB"/>
    <property type="match status" value="1"/>
</dbReference>
<evidence type="ECO:0000313" key="7">
    <source>
        <dbReference type="Proteomes" id="UP000694545"/>
    </source>
</evidence>
<evidence type="ECO:0000256" key="1">
    <source>
        <dbReference type="ARBA" id="ARBA00006484"/>
    </source>
</evidence>
<dbReference type="SUPFAM" id="SSF51735">
    <property type="entry name" value="NAD(P)-binding Rossmann-fold domains"/>
    <property type="match status" value="1"/>
</dbReference>
<keyword evidence="7" id="KW-1185">Reference proteome</keyword>
<dbReference type="Pfam" id="PF00106">
    <property type="entry name" value="adh_short"/>
    <property type="match status" value="1"/>
</dbReference>
<dbReference type="InterPro" id="IPR036291">
    <property type="entry name" value="NAD(P)-bd_dom_sf"/>
</dbReference>
<organism evidence="6 7">
    <name type="scientific">Varanus komodoensis</name>
    <name type="common">Komodo dragon</name>
    <dbReference type="NCBI Taxonomy" id="61221"/>
    <lineage>
        <taxon>Eukaryota</taxon>
        <taxon>Metazoa</taxon>
        <taxon>Chordata</taxon>
        <taxon>Craniata</taxon>
        <taxon>Vertebrata</taxon>
        <taxon>Euteleostomi</taxon>
        <taxon>Lepidosauria</taxon>
        <taxon>Squamata</taxon>
        <taxon>Bifurcata</taxon>
        <taxon>Unidentata</taxon>
        <taxon>Episquamata</taxon>
        <taxon>Toxicofera</taxon>
        <taxon>Anguimorpha</taxon>
        <taxon>Paleoanguimorpha</taxon>
        <taxon>Varanoidea</taxon>
        <taxon>Varanidae</taxon>
        <taxon>Varanus</taxon>
    </lineage>
</organism>
<sequence>MVFIRSLLDTIEFIILLIYYLFEAFVLKFFCIKKNVTGQIVLVTGSAKGIGREIALSFARLGAILVLWDINEDDNKETSELVESNGALAVYTYKCDVSDREEIYRVAEQVKKEVGNVNILINNAGILNGKDFLDLQDADMEKTIAVNTEAHFWTCKAFLPAMIACNDGHLVSISSGAALVGAVKLSDYTARKAAAFGFLETVSFELWASGKKGIKTTIVCPGFVDTQLTTGLTIKRPLLFPHMDVAYTGKWIVDAILKEKFYAFMPASQRFIPLKL</sequence>
<evidence type="ECO:0000256" key="5">
    <source>
        <dbReference type="SAM" id="Phobius"/>
    </source>
</evidence>
<reference evidence="6" key="1">
    <citation type="submission" date="2025-08" db="UniProtKB">
        <authorList>
            <consortium name="Ensembl"/>
        </authorList>
    </citation>
    <scope>IDENTIFICATION</scope>
</reference>
<dbReference type="GO" id="GO:0005811">
    <property type="term" value="C:lipid droplet"/>
    <property type="evidence" value="ECO:0007669"/>
    <property type="project" value="TreeGrafter"/>
</dbReference>
<evidence type="ECO:0000256" key="4">
    <source>
        <dbReference type="RuleBase" id="RU000363"/>
    </source>
</evidence>
<name>A0A8D2IPX6_VARKO</name>
<dbReference type="PRINTS" id="PR00080">
    <property type="entry name" value="SDRFAMILY"/>
</dbReference>
<comment type="similarity">
    <text evidence="1 4">Belongs to the short-chain dehydrogenases/reductases (SDR) family.</text>
</comment>
<keyword evidence="5" id="KW-0812">Transmembrane</keyword>